<dbReference type="RefSeq" id="WP_035627145.1">
    <property type="nucleotide sequence ID" value="NZ_JBEWQG010000012.1"/>
</dbReference>
<dbReference type="AlphaFoldDB" id="A0A086A061"/>
<feature type="transmembrane region" description="Helical" evidence="1">
    <location>
        <begin position="6"/>
        <end position="26"/>
    </location>
</feature>
<feature type="transmembrane region" description="Helical" evidence="1">
    <location>
        <begin position="38"/>
        <end position="54"/>
    </location>
</feature>
<organism evidence="2 4">
    <name type="scientific">Flavobacterium hydatis</name>
    <name type="common">Cytophaga aquatilis</name>
    <dbReference type="NCBI Taxonomy" id="991"/>
    <lineage>
        <taxon>Bacteria</taxon>
        <taxon>Pseudomonadati</taxon>
        <taxon>Bacteroidota</taxon>
        <taxon>Flavobacteriia</taxon>
        <taxon>Flavobacteriales</taxon>
        <taxon>Flavobacteriaceae</taxon>
        <taxon>Flavobacterium</taxon>
    </lineage>
</organism>
<reference evidence="2 4" key="1">
    <citation type="submission" date="2014-07" db="EMBL/GenBank/DDBJ databases">
        <title>Genome of Flavobacterium hydatis DSM 2063.</title>
        <authorList>
            <person name="Pipes S.E."/>
            <person name="Stropko S.J."/>
            <person name="Newman J.D."/>
        </authorList>
    </citation>
    <scope>NUCLEOTIDE SEQUENCE [LARGE SCALE GENOMIC DNA]</scope>
    <source>
        <strain evidence="2 4">DSM 2063</strain>
    </source>
</reference>
<keyword evidence="1" id="KW-0812">Transmembrane</keyword>
<dbReference type="EMBL" id="JPRM01000042">
    <property type="protein sequence ID" value="KFF10075.1"/>
    <property type="molecule type" value="Genomic_DNA"/>
</dbReference>
<dbReference type="eggNOG" id="ENOG502ZE8X">
    <property type="taxonomic scope" value="Bacteria"/>
</dbReference>
<evidence type="ECO:0000313" key="2">
    <source>
        <dbReference type="EMBL" id="KFF10075.1"/>
    </source>
</evidence>
<evidence type="ECO:0000313" key="5">
    <source>
        <dbReference type="Proteomes" id="UP000198424"/>
    </source>
</evidence>
<dbReference type="Proteomes" id="UP000198424">
    <property type="component" value="Unassembled WGS sequence"/>
</dbReference>
<evidence type="ECO:0000313" key="3">
    <source>
        <dbReference type="EMBL" id="OXA93288.1"/>
    </source>
</evidence>
<accession>A0A086A061</accession>
<keyword evidence="1" id="KW-0472">Membrane</keyword>
<keyword evidence="5" id="KW-1185">Reference proteome</keyword>
<keyword evidence="1" id="KW-1133">Transmembrane helix</keyword>
<dbReference type="OrthoDB" id="1377073at2"/>
<evidence type="ECO:0000313" key="4">
    <source>
        <dbReference type="Proteomes" id="UP000028712"/>
    </source>
</evidence>
<proteinExistence type="predicted"/>
<reference evidence="3 5" key="2">
    <citation type="submission" date="2016-11" db="EMBL/GenBank/DDBJ databases">
        <title>Whole genomes of Flavobacteriaceae.</title>
        <authorList>
            <person name="Stine C."/>
            <person name="Li C."/>
            <person name="Tadesse D."/>
        </authorList>
    </citation>
    <scope>NUCLEOTIDE SEQUENCE [LARGE SCALE GENOMIC DNA]</scope>
    <source>
        <strain evidence="3 5">ATCC 29551</strain>
    </source>
</reference>
<dbReference type="STRING" id="991.IW20_21630"/>
<evidence type="ECO:0000256" key="1">
    <source>
        <dbReference type="SAM" id="Phobius"/>
    </source>
</evidence>
<dbReference type="Proteomes" id="UP000028712">
    <property type="component" value="Unassembled WGS sequence"/>
</dbReference>
<dbReference type="EMBL" id="MUGY01000015">
    <property type="protein sequence ID" value="OXA93288.1"/>
    <property type="molecule type" value="Genomic_DNA"/>
</dbReference>
<comment type="caution">
    <text evidence="2">The sequence shown here is derived from an EMBL/GenBank/DDBJ whole genome shotgun (WGS) entry which is preliminary data.</text>
</comment>
<protein>
    <submittedName>
        <fullName evidence="2">Uncharacterized protein</fullName>
    </submittedName>
</protein>
<name>A0A086A061_FLAHY</name>
<sequence length="177" mass="20926">MQLLILLITVLIFLIGIPITISYFIYKWIKNKGLDKRYRLLALIPIIITGYFIYDAFYPDSDFYKEDFKEVTEMEFPEKGEILYKTASYPDLFGDYTSSFLAEFDKTDINNLEANLKSKSFIKKESKMSTKELDYIEKRKGDRKYSAEYIKEIYTGKYYSVGFLNDNKSVIITRVSW</sequence>
<gene>
    <name evidence="3" type="ORF">B0A62_13660</name>
    <name evidence="2" type="ORF">IW20_21630</name>
</gene>